<gene>
    <name evidence="4" type="ORF">ACFQNG_00215</name>
</gene>
<feature type="domain" description="Transposase IS116/IS110/IS902 C-terminal" evidence="3">
    <location>
        <begin position="247"/>
        <end position="331"/>
    </location>
</feature>
<proteinExistence type="predicted"/>
<dbReference type="NCBIfam" id="NF033542">
    <property type="entry name" value="transpos_IS110"/>
    <property type="match status" value="1"/>
</dbReference>
<comment type="caution">
    <text evidence="4">The sequence shown here is derived from an EMBL/GenBank/DDBJ whole genome shotgun (WGS) entry which is preliminary data.</text>
</comment>
<feature type="non-terminal residue" evidence="4">
    <location>
        <position position="1"/>
    </location>
</feature>
<accession>A0ABW2RF07</accession>
<dbReference type="InterPro" id="IPR002525">
    <property type="entry name" value="Transp_IS110-like_N"/>
</dbReference>
<reference evidence="5" key="1">
    <citation type="journal article" date="2019" name="Int. J. Syst. Evol. Microbiol.">
        <title>The Global Catalogue of Microorganisms (GCM) 10K type strain sequencing project: providing services to taxonomists for standard genome sequencing and annotation.</title>
        <authorList>
            <consortium name="The Broad Institute Genomics Platform"/>
            <consortium name="The Broad Institute Genome Sequencing Center for Infectious Disease"/>
            <person name="Wu L."/>
            <person name="Ma J."/>
        </authorList>
    </citation>
    <scope>NUCLEOTIDE SEQUENCE [LARGE SCALE GENOMIC DNA]</scope>
    <source>
        <strain evidence="5">CGMCC 1.12942</strain>
    </source>
</reference>
<dbReference type="InterPro" id="IPR003346">
    <property type="entry name" value="Transposase_20"/>
</dbReference>
<dbReference type="PANTHER" id="PTHR33055">
    <property type="entry name" value="TRANSPOSASE FOR INSERTION SEQUENCE ELEMENT IS1111A"/>
    <property type="match status" value="1"/>
</dbReference>
<keyword evidence="1" id="KW-0175">Coiled coil</keyword>
<dbReference type="Pfam" id="PF02371">
    <property type="entry name" value="Transposase_20"/>
    <property type="match status" value="1"/>
</dbReference>
<dbReference type="PANTHER" id="PTHR33055:SF3">
    <property type="entry name" value="PUTATIVE TRANSPOSASE FOR IS117-RELATED"/>
    <property type="match status" value="1"/>
</dbReference>
<evidence type="ECO:0000313" key="4">
    <source>
        <dbReference type="EMBL" id="MFC7439597.1"/>
    </source>
</evidence>
<name>A0ABW2RF07_9BACL</name>
<dbReference type="InterPro" id="IPR047650">
    <property type="entry name" value="Transpos_IS110"/>
</dbReference>
<keyword evidence="5" id="KW-1185">Reference proteome</keyword>
<evidence type="ECO:0000256" key="1">
    <source>
        <dbReference type="SAM" id="Coils"/>
    </source>
</evidence>
<dbReference type="Proteomes" id="UP001596500">
    <property type="component" value="Unassembled WGS sequence"/>
</dbReference>
<evidence type="ECO:0000313" key="5">
    <source>
        <dbReference type="Proteomes" id="UP001596500"/>
    </source>
</evidence>
<feature type="domain" description="Transposase IS110-like N-terminal" evidence="2">
    <location>
        <begin position="27"/>
        <end position="138"/>
    </location>
</feature>
<dbReference type="EMBL" id="JBHTBW010000002">
    <property type="protein sequence ID" value="MFC7439597.1"/>
    <property type="molecule type" value="Genomic_DNA"/>
</dbReference>
<feature type="coiled-coil region" evidence="1">
    <location>
        <begin position="215"/>
        <end position="242"/>
    </location>
</feature>
<evidence type="ECO:0000259" key="3">
    <source>
        <dbReference type="Pfam" id="PF02371"/>
    </source>
</evidence>
<dbReference type="Pfam" id="PF01548">
    <property type="entry name" value="DEDD_Tnp_IS110"/>
    <property type="match status" value="1"/>
</dbReference>
<dbReference type="RefSeq" id="WP_379862782.1">
    <property type="nucleotide sequence ID" value="NZ_JBHTBW010000002.1"/>
</dbReference>
<organism evidence="4 5">
    <name type="scientific">Laceyella putida</name>
    <dbReference type="NCBI Taxonomy" id="110101"/>
    <lineage>
        <taxon>Bacteria</taxon>
        <taxon>Bacillati</taxon>
        <taxon>Bacillota</taxon>
        <taxon>Bacilli</taxon>
        <taxon>Bacillales</taxon>
        <taxon>Thermoactinomycetaceae</taxon>
        <taxon>Laceyella</taxon>
    </lineage>
</organism>
<evidence type="ECO:0000259" key="2">
    <source>
        <dbReference type="Pfam" id="PF01548"/>
    </source>
</evidence>
<sequence>AFVVMNILTGNHDGFTRHALEIRAFTSDHDNVMISAETSKHLFMQYLHAVGYTVYSINPKSVDRARDRFSVAGSKDDSKDARILADLIRTDGHQYRPIRTDSPELTELQILVRDREALVALKVRMENQITTCLKSYYPRALECFCKLDQKSTIQFLRAFSTPEAFASADLNSLEEVLRGCYNFRWKKKAQELFILANQRQFPVKRASARAKSRLLLSLLSQLELLIENIEQYDQEIESLVKSHPDSELFLALKGVGTNLAARLMVEFGDDRSYYPHANAVQCEAGTAPVTRKSGKRRFAHFRRACKKPFRNTMQQFSLQMVKFEPWSKDMFQKHRKRGRSTSESLRIVANTWLRILFAMWKKRCHYDSKVFLDAQIRNAA</sequence>
<protein>
    <submittedName>
        <fullName evidence="4">IS110 family transposase</fullName>
    </submittedName>
</protein>